<comment type="similarity">
    <text evidence="2">Belongs to the ATP-dependent AMP-binding enzyme family.</text>
</comment>
<dbReference type="GO" id="GO:0017000">
    <property type="term" value="P:antibiotic biosynthetic process"/>
    <property type="evidence" value="ECO:0007669"/>
    <property type="project" value="UniProtKB-KW"/>
</dbReference>
<sequence>MLNLVNDQPSIYREINHTDEAYPATETISSIFRRVATRYANKAAISHGNNEILYADLFNKSSQVANALTNAGCRKGDFVGIYMERSPETVISILGVLRMGGIYVPIDPEHPIERNRYIVQNASCKQLIVKESHLESAAELCLTLGIDTPISIEHCFGHNETSFEDANLTPDDVAYVIYTSGSTGNPKGTLIAHRGVVNLWNTFTNQLNISSADVLTQFSTFSFDASILDTFNCLLNGATLVILTKDEQLTPDLFVSLLESKKITIIGCIPTSVFNRLSETTIPSPQSMWRTVRHIIVGGEALLSDHVRKFQDKFGKDIIIFNAYGPTECTVVTTTYKITDYWNSKSITVPIGSPIGNFKIYVVKADGLLAEVGEEGELFIETFALAKGYLNLPDKTNEVFIPNPFSSVPNAKVYKSGDIVKILPDGNLEFQYRKDGQLKLRGFRIEIGEIENALSKHPSVLDAAVVAIQDNNTVKHLSCFYSVKSQVTSAELREHLKSYVPYYMIPSFFYSLKEIPLSPTGKVDRKKLLAMDNIDLAESNIPYEEPVGELEHVIASVWSEVLGLTRVSRNESFFEIGGDSLGVMAVLSRLKQDYLNLRMNDLYEHPTVKDLAAYMATLPTDTDEEEVTPVAEYITLSELPLLPKVALSGQDGLGSDILLTGATGYLGSHLIYELLTTTKANLHLLVRPKLGHNGISRVWETLDSYLGQEFFAKYTNRIFVLEGDLVNADLGLSDEDHKLMTTKITSIIHAGADVRHFGSTDDFQATNVIGTQNLLKLVYERKTLPFHFVSTIGIPEDMASSGYWETGSQNMTDFYTYKLENVYTNSKLLAEKSVVEAIMAGLPCSIYRAGNLSCHSVTGRFQTNIHENYFYRMIKAFLLLGKAPVVDTYMDISPIDFASSFMVALMKQRTFGEIYHICNPIQAHYDAFIEALRDLGYSIDLLPPKEFEKWVITVGNNISKEAVQLAIPLLEGDGVRTSPYLYDCESSIQKAGSLSPLPNLKELVAALVEHAVERGYFPKA</sequence>
<dbReference type="Pfam" id="PF00550">
    <property type="entry name" value="PP-binding"/>
    <property type="match status" value="1"/>
</dbReference>
<keyword evidence="5" id="KW-0045">Antibiotic biosynthesis</keyword>
<dbReference type="Gene3D" id="3.30.300.30">
    <property type="match status" value="1"/>
</dbReference>
<dbReference type="InterPro" id="IPR045851">
    <property type="entry name" value="AMP-bd_C_sf"/>
</dbReference>
<dbReference type="GO" id="GO:0031177">
    <property type="term" value="F:phosphopantetheine binding"/>
    <property type="evidence" value="ECO:0007669"/>
    <property type="project" value="InterPro"/>
</dbReference>
<reference evidence="8" key="1">
    <citation type="submission" date="2016-05" db="EMBL/GenBank/DDBJ databases">
        <title>Paenibacillus oryzae. sp. nov., isolated from the rice root.</title>
        <authorList>
            <person name="Zhang J."/>
            <person name="Zhang X."/>
        </authorList>
    </citation>
    <scope>NUCLEOTIDE SEQUENCE [LARGE SCALE GENOMIC DNA]</scope>
    <source>
        <strain evidence="8">KCTC13222</strain>
    </source>
</reference>
<dbReference type="STRING" id="512399.A8709_14705"/>
<dbReference type="Pfam" id="PF07993">
    <property type="entry name" value="NAD_binding_4"/>
    <property type="match status" value="1"/>
</dbReference>
<dbReference type="Proteomes" id="UP000093309">
    <property type="component" value="Unassembled WGS sequence"/>
</dbReference>
<dbReference type="InterPro" id="IPR000873">
    <property type="entry name" value="AMP-dep_synth/lig_dom"/>
</dbReference>
<evidence type="ECO:0000256" key="4">
    <source>
        <dbReference type="ARBA" id="ARBA00022553"/>
    </source>
</evidence>
<dbReference type="PROSITE" id="PS00012">
    <property type="entry name" value="PHOSPHOPANTETHEINE"/>
    <property type="match status" value="1"/>
</dbReference>
<dbReference type="Gene3D" id="2.30.38.10">
    <property type="entry name" value="Luciferase, Domain 3"/>
    <property type="match status" value="1"/>
</dbReference>
<dbReference type="InterPro" id="IPR010071">
    <property type="entry name" value="AA_adenyl_dom"/>
</dbReference>
<dbReference type="InterPro" id="IPR036736">
    <property type="entry name" value="ACP-like_sf"/>
</dbReference>
<comment type="caution">
    <text evidence="7">The sequence shown here is derived from an EMBL/GenBank/DDBJ whole genome shotgun (WGS) entry which is preliminary data.</text>
</comment>
<dbReference type="Pfam" id="PF00501">
    <property type="entry name" value="AMP-binding"/>
    <property type="match status" value="1"/>
</dbReference>
<dbReference type="SMART" id="SM00823">
    <property type="entry name" value="PKS_PP"/>
    <property type="match status" value="1"/>
</dbReference>
<dbReference type="Gene3D" id="3.40.50.980">
    <property type="match status" value="2"/>
</dbReference>
<gene>
    <name evidence="7" type="ORF">A8709_14705</name>
</gene>
<dbReference type="PANTHER" id="PTHR44845">
    <property type="entry name" value="CARRIER DOMAIN-CONTAINING PROTEIN"/>
    <property type="match status" value="1"/>
</dbReference>
<dbReference type="SUPFAM" id="SSF56801">
    <property type="entry name" value="Acetyl-CoA synthetase-like"/>
    <property type="match status" value="1"/>
</dbReference>
<evidence type="ECO:0000313" key="7">
    <source>
        <dbReference type="EMBL" id="OCT15339.1"/>
    </source>
</evidence>
<evidence type="ECO:0000256" key="1">
    <source>
        <dbReference type="ARBA" id="ARBA00001957"/>
    </source>
</evidence>
<dbReference type="InterPro" id="IPR006162">
    <property type="entry name" value="Ppantetheine_attach_site"/>
</dbReference>
<dbReference type="CDD" id="cd05930">
    <property type="entry name" value="A_NRPS"/>
    <property type="match status" value="1"/>
</dbReference>
<dbReference type="EMBL" id="LYPC01000014">
    <property type="protein sequence ID" value="OCT15339.1"/>
    <property type="molecule type" value="Genomic_DNA"/>
</dbReference>
<evidence type="ECO:0000256" key="5">
    <source>
        <dbReference type="ARBA" id="ARBA00023194"/>
    </source>
</evidence>
<dbReference type="PANTHER" id="PTHR44845:SF7">
    <property type="entry name" value="PLIPASTATIN SYNTHASE SUBUNIT D"/>
    <property type="match status" value="1"/>
</dbReference>
<comment type="cofactor">
    <cofactor evidence="1">
        <name>pantetheine 4'-phosphate</name>
        <dbReference type="ChEBI" id="CHEBI:47942"/>
    </cofactor>
</comment>
<dbReference type="InterPro" id="IPR013120">
    <property type="entry name" value="FAR_NAD-bd"/>
</dbReference>
<dbReference type="FunFam" id="3.40.50.980:FF:000001">
    <property type="entry name" value="Non-ribosomal peptide synthetase"/>
    <property type="match status" value="1"/>
</dbReference>
<dbReference type="OrthoDB" id="9765680at2"/>
<dbReference type="InterPro" id="IPR025110">
    <property type="entry name" value="AMP-bd_C"/>
</dbReference>
<evidence type="ECO:0000256" key="2">
    <source>
        <dbReference type="ARBA" id="ARBA00006432"/>
    </source>
</evidence>
<evidence type="ECO:0000313" key="8">
    <source>
        <dbReference type="Proteomes" id="UP000093309"/>
    </source>
</evidence>
<keyword evidence="4" id="KW-0597">Phosphoprotein</keyword>
<evidence type="ECO:0000259" key="6">
    <source>
        <dbReference type="PROSITE" id="PS50075"/>
    </source>
</evidence>
<feature type="domain" description="Carrier" evidence="6">
    <location>
        <begin position="545"/>
        <end position="619"/>
    </location>
</feature>
<name>A0A1C1A455_9BACL</name>
<dbReference type="InterPro" id="IPR020845">
    <property type="entry name" value="AMP-binding_CS"/>
</dbReference>
<dbReference type="FunFam" id="1.10.1200.10:FF:000005">
    <property type="entry name" value="Nonribosomal peptide synthetase 1"/>
    <property type="match status" value="1"/>
</dbReference>
<keyword evidence="8" id="KW-1185">Reference proteome</keyword>
<dbReference type="PROSITE" id="PS50075">
    <property type="entry name" value="CARRIER"/>
    <property type="match status" value="1"/>
</dbReference>
<dbReference type="NCBIfam" id="TIGR01733">
    <property type="entry name" value="AA-adenyl-dom"/>
    <property type="match status" value="1"/>
</dbReference>
<protein>
    <recommendedName>
        <fullName evidence="6">Carrier domain-containing protein</fullName>
    </recommendedName>
</protein>
<proteinExistence type="inferred from homology"/>
<dbReference type="InterPro" id="IPR020806">
    <property type="entry name" value="PKS_PP-bd"/>
</dbReference>
<dbReference type="Gene3D" id="3.40.50.720">
    <property type="entry name" value="NAD(P)-binding Rossmann-like Domain"/>
    <property type="match status" value="1"/>
</dbReference>
<dbReference type="Gene3D" id="1.10.1200.10">
    <property type="entry name" value="ACP-like"/>
    <property type="match status" value="1"/>
</dbReference>
<evidence type="ECO:0000256" key="3">
    <source>
        <dbReference type="ARBA" id="ARBA00022450"/>
    </source>
</evidence>
<organism evidence="7 8">
    <name type="scientific">Paenibacillus pectinilyticus</name>
    <dbReference type="NCBI Taxonomy" id="512399"/>
    <lineage>
        <taxon>Bacteria</taxon>
        <taxon>Bacillati</taxon>
        <taxon>Bacillota</taxon>
        <taxon>Bacilli</taxon>
        <taxon>Bacillales</taxon>
        <taxon>Paenibacillaceae</taxon>
        <taxon>Paenibacillus</taxon>
    </lineage>
</organism>
<dbReference type="Pfam" id="PF13193">
    <property type="entry name" value="AMP-binding_C"/>
    <property type="match status" value="1"/>
</dbReference>
<dbReference type="RefSeq" id="WP_065852250.1">
    <property type="nucleotide sequence ID" value="NZ_LYPC01000014.1"/>
</dbReference>
<dbReference type="InterPro" id="IPR036291">
    <property type="entry name" value="NAD(P)-bd_dom_sf"/>
</dbReference>
<dbReference type="AlphaFoldDB" id="A0A1C1A455"/>
<dbReference type="InterPro" id="IPR009081">
    <property type="entry name" value="PP-bd_ACP"/>
</dbReference>
<dbReference type="SUPFAM" id="SSF51735">
    <property type="entry name" value="NAD(P)-binding Rossmann-fold domains"/>
    <property type="match status" value="1"/>
</dbReference>
<keyword evidence="3" id="KW-0596">Phosphopantetheine</keyword>
<dbReference type="PROSITE" id="PS00455">
    <property type="entry name" value="AMP_BINDING"/>
    <property type="match status" value="1"/>
</dbReference>
<dbReference type="SUPFAM" id="SSF47336">
    <property type="entry name" value="ACP-like"/>
    <property type="match status" value="1"/>
</dbReference>
<accession>A0A1C1A455</accession>